<evidence type="ECO:0000256" key="3">
    <source>
        <dbReference type="ARBA" id="ARBA00012030"/>
    </source>
</evidence>
<dbReference type="SMART" id="SM00986">
    <property type="entry name" value="UDG"/>
    <property type="match status" value="1"/>
</dbReference>
<evidence type="ECO:0000256" key="8">
    <source>
        <dbReference type="ARBA" id="ARBA00022801"/>
    </source>
</evidence>
<accession>A0A1I3NTH2</accession>
<proteinExistence type="inferred from homology"/>
<dbReference type="AlphaFoldDB" id="A0A1I3NTH2"/>
<evidence type="ECO:0000313" key="15">
    <source>
        <dbReference type="Proteomes" id="UP000199377"/>
    </source>
</evidence>
<feature type="compositionally biased region" description="Pro residues" evidence="12">
    <location>
        <begin position="90"/>
        <end position="100"/>
    </location>
</feature>
<dbReference type="InterPro" id="IPR005273">
    <property type="entry name" value="Ura-DNA_glyco_family4"/>
</dbReference>
<dbReference type="EMBL" id="FOQH01000014">
    <property type="protein sequence ID" value="SFJ12280.1"/>
    <property type="molecule type" value="Genomic_DNA"/>
</dbReference>
<keyword evidence="5" id="KW-0004">4Fe-4S</keyword>
<comment type="similarity">
    <text evidence="2">Belongs to the uracil-DNA glycosylase (UDG) superfamily. Type 4 (UDGa) family.</text>
</comment>
<dbReference type="Pfam" id="PF03167">
    <property type="entry name" value="UDG"/>
    <property type="match status" value="1"/>
</dbReference>
<keyword evidence="11" id="KW-0234">DNA repair</keyword>
<dbReference type="STRING" id="1114924.SAMN05216258_11460"/>
<comment type="catalytic activity">
    <reaction evidence="1">
        <text>Hydrolyzes single-stranded DNA or mismatched double-stranded DNA and polynucleotides, releasing free uracil.</text>
        <dbReference type="EC" id="3.2.2.27"/>
    </reaction>
</comment>
<feature type="region of interest" description="Disordered" evidence="12">
    <location>
        <begin position="62"/>
        <end position="120"/>
    </location>
</feature>
<protein>
    <recommendedName>
        <fullName evidence="4">Type-4 uracil-DNA glycosylase</fullName>
        <ecNumber evidence="3">3.2.2.27</ecNumber>
    </recommendedName>
</protein>
<name>A0A1I3NTH2_9RHOB</name>
<dbReference type="GO" id="GO:0004844">
    <property type="term" value="F:uracil DNA N-glycosylase activity"/>
    <property type="evidence" value="ECO:0007669"/>
    <property type="project" value="UniProtKB-EC"/>
</dbReference>
<evidence type="ECO:0000256" key="9">
    <source>
        <dbReference type="ARBA" id="ARBA00023004"/>
    </source>
</evidence>
<dbReference type="Proteomes" id="UP000199377">
    <property type="component" value="Unassembled WGS sequence"/>
</dbReference>
<dbReference type="SMART" id="SM00987">
    <property type="entry name" value="UreE_C"/>
    <property type="match status" value="1"/>
</dbReference>
<gene>
    <name evidence="14" type="ORF">SAMN05216258_11460</name>
</gene>
<evidence type="ECO:0000256" key="12">
    <source>
        <dbReference type="SAM" id="MobiDB-lite"/>
    </source>
</evidence>
<organism evidence="14 15">
    <name type="scientific">Albimonas pacifica</name>
    <dbReference type="NCBI Taxonomy" id="1114924"/>
    <lineage>
        <taxon>Bacteria</taxon>
        <taxon>Pseudomonadati</taxon>
        <taxon>Pseudomonadota</taxon>
        <taxon>Alphaproteobacteria</taxon>
        <taxon>Rhodobacterales</taxon>
        <taxon>Paracoccaceae</taxon>
        <taxon>Albimonas</taxon>
    </lineage>
</organism>
<feature type="domain" description="Uracil-DNA glycosylase-like" evidence="13">
    <location>
        <begin position="149"/>
        <end position="301"/>
    </location>
</feature>
<dbReference type="InterPro" id="IPR036895">
    <property type="entry name" value="Uracil-DNA_glycosylase-like_sf"/>
</dbReference>
<reference evidence="14 15" key="1">
    <citation type="submission" date="2016-10" db="EMBL/GenBank/DDBJ databases">
        <authorList>
            <person name="de Groot N.N."/>
        </authorList>
    </citation>
    <scope>NUCLEOTIDE SEQUENCE [LARGE SCALE GENOMIC DNA]</scope>
    <source>
        <strain evidence="14 15">CGMCC 1.11030</strain>
    </source>
</reference>
<dbReference type="CDD" id="cd10030">
    <property type="entry name" value="UDG-F4_TTUDGA_SPO1dp_like"/>
    <property type="match status" value="1"/>
</dbReference>
<sequence length="317" mass="33442">MDNEANTGASVGAGGGAGGPLWQAAGREALLAALAFQLECGADEPLSETPCDRFAETAADLAARAERAAQDGEGREGAGAAPGGAARSRPPTPRAAPPGAAPARVGPEPTPEQAAREAAAACRTLEALHEAIRSFEGSPLKKGARNTVIADGHAAARVMIVGEAPGRDEDRLGKPFVGRSGQLLDLMLGAIGLDRASAEPETGCYITNVVYWRPIENRRPAGDEVAMLAPFLERHVALAKPEFLVLMGASPAQALLETTMGITRLRGRWRVWNGVPCLPTFHPAYLLRQPDKKRESWRDLLSLRAALDGAKPWEDQT</sequence>
<keyword evidence="7" id="KW-0227">DNA damage</keyword>
<dbReference type="EC" id="3.2.2.27" evidence="3"/>
<feature type="compositionally biased region" description="Low complexity" evidence="12">
    <location>
        <begin position="1"/>
        <end position="10"/>
    </location>
</feature>
<evidence type="ECO:0000256" key="7">
    <source>
        <dbReference type="ARBA" id="ARBA00022763"/>
    </source>
</evidence>
<keyword evidence="15" id="KW-1185">Reference proteome</keyword>
<dbReference type="OrthoDB" id="5290748at2"/>
<evidence type="ECO:0000256" key="11">
    <source>
        <dbReference type="ARBA" id="ARBA00023204"/>
    </source>
</evidence>
<dbReference type="PANTHER" id="PTHR33693:SF1">
    <property type="entry name" value="TYPE-4 URACIL-DNA GLYCOSYLASE"/>
    <property type="match status" value="1"/>
</dbReference>
<feature type="compositionally biased region" description="Basic and acidic residues" evidence="12">
    <location>
        <begin position="63"/>
        <end position="76"/>
    </location>
</feature>
<dbReference type="InterPro" id="IPR051536">
    <property type="entry name" value="UDG_Type-4/5"/>
</dbReference>
<dbReference type="NCBIfam" id="TIGR00758">
    <property type="entry name" value="UDG_fam4"/>
    <property type="match status" value="1"/>
</dbReference>
<dbReference type="RefSeq" id="WP_092865203.1">
    <property type="nucleotide sequence ID" value="NZ_FOQH01000014.1"/>
</dbReference>
<dbReference type="GO" id="GO:0046872">
    <property type="term" value="F:metal ion binding"/>
    <property type="evidence" value="ECO:0007669"/>
    <property type="project" value="UniProtKB-KW"/>
</dbReference>
<evidence type="ECO:0000256" key="1">
    <source>
        <dbReference type="ARBA" id="ARBA00001400"/>
    </source>
</evidence>
<dbReference type="SUPFAM" id="SSF52141">
    <property type="entry name" value="Uracil-DNA glycosylase-like"/>
    <property type="match status" value="1"/>
</dbReference>
<keyword evidence="8" id="KW-0378">Hydrolase</keyword>
<evidence type="ECO:0000256" key="10">
    <source>
        <dbReference type="ARBA" id="ARBA00023014"/>
    </source>
</evidence>
<feature type="compositionally biased region" description="Low complexity" evidence="12">
    <location>
        <begin position="101"/>
        <end position="120"/>
    </location>
</feature>
<evidence type="ECO:0000256" key="2">
    <source>
        <dbReference type="ARBA" id="ARBA00006521"/>
    </source>
</evidence>
<evidence type="ECO:0000256" key="5">
    <source>
        <dbReference type="ARBA" id="ARBA00022485"/>
    </source>
</evidence>
<feature type="region of interest" description="Disordered" evidence="12">
    <location>
        <begin position="1"/>
        <end position="21"/>
    </location>
</feature>
<keyword evidence="10" id="KW-0411">Iron-sulfur</keyword>
<evidence type="ECO:0000256" key="4">
    <source>
        <dbReference type="ARBA" id="ARBA00019403"/>
    </source>
</evidence>
<evidence type="ECO:0000256" key="6">
    <source>
        <dbReference type="ARBA" id="ARBA00022723"/>
    </source>
</evidence>
<dbReference type="GO" id="GO:0051539">
    <property type="term" value="F:4 iron, 4 sulfur cluster binding"/>
    <property type="evidence" value="ECO:0007669"/>
    <property type="project" value="UniProtKB-KW"/>
</dbReference>
<dbReference type="GO" id="GO:0006281">
    <property type="term" value="P:DNA repair"/>
    <property type="evidence" value="ECO:0007669"/>
    <property type="project" value="UniProtKB-KW"/>
</dbReference>
<evidence type="ECO:0000313" key="14">
    <source>
        <dbReference type="EMBL" id="SFJ12280.1"/>
    </source>
</evidence>
<dbReference type="InterPro" id="IPR005122">
    <property type="entry name" value="Uracil-DNA_glycosylase-like"/>
</dbReference>
<evidence type="ECO:0000259" key="13">
    <source>
        <dbReference type="SMART" id="SM00986"/>
    </source>
</evidence>
<dbReference type="PANTHER" id="PTHR33693">
    <property type="entry name" value="TYPE-5 URACIL-DNA GLYCOSYLASE"/>
    <property type="match status" value="1"/>
</dbReference>
<dbReference type="Gene3D" id="3.40.470.10">
    <property type="entry name" value="Uracil-DNA glycosylase-like domain"/>
    <property type="match status" value="1"/>
</dbReference>
<keyword evidence="6" id="KW-0479">Metal-binding</keyword>
<keyword evidence="9" id="KW-0408">Iron</keyword>